<accession>A0A3P7LFR5</accession>
<evidence type="ECO:0000313" key="2">
    <source>
        <dbReference type="Proteomes" id="UP000281553"/>
    </source>
</evidence>
<name>A0A3P7LFR5_DIBLA</name>
<organism evidence="1 2">
    <name type="scientific">Dibothriocephalus latus</name>
    <name type="common">Fish tapeworm</name>
    <name type="synonym">Diphyllobothrium latum</name>
    <dbReference type="NCBI Taxonomy" id="60516"/>
    <lineage>
        <taxon>Eukaryota</taxon>
        <taxon>Metazoa</taxon>
        <taxon>Spiralia</taxon>
        <taxon>Lophotrochozoa</taxon>
        <taxon>Platyhelminthes</taxon>
        <taxon>Cestoda</taxon>
        <taxon>Eucestoda</taxon>
        <taxon>Diphyllobothriidea</taxon>
        <taxon>Diphyllobothriidae</taxon>
        <taxon>Dibothriocephalus</taxon>
    </lineage>
</organism>
<protein>
    <submittedName>
        <fullName evidence="1">Uncharacterized protein</fullName>
    </submittedName>
</protein>
<reference evidence="1 2" key="1">
    <citation type="submission" date="2018-11" db="EMBL/GenBank/DDBJ databases">
        <authorList>
            <consortium name="Pathogen Informatics"/>
        </authorList>
    </citation>
    <scope>NUCLEOTIDE SEQUENCE [LARGE SCALE GENOMIC DNA]</scope>
</reference>
<dbReference type="EMBL" id="UYRU01063446">
    <property type="protein sequence ID" value="VDN15734.1"/>
    <property type="molecule type" value="Genomic_DNA"/>
</dbReference>
<dbReference type="Proteomes" id="UP000281553">
    <property type="component" value="Unassembled WGS sequence"/>
</dbReference>
<gene>
    <name evidence="1" type="ORF">DILT_LOCUS11565</name>
</gene>
<evidence type="ECO:0000313" key="1">
    <source>
        <dbReference type="EMBL" id="VDN15734.1"/>
    </source>
</evidence>
<dbReference type="AlphaFoldDB" id="A0A3P7LFR5"/>
<proteinExistence type="predicted"/>
<keyword evidence="2" id="KW-1185">Reference proteome</keyword>
<sequence length="133" mass="15166">MFPATDDRETHLSPDKITFLPDERIQCDRTKYEDNYTPLYIVKVTVGAEFHIYESTLDITEVLSRFPAVWYNVTDIMPHDDFRPDLQFAALHQLAVALVQLVQLASVSALDCVSVYYGLLKHATAHLPNRLGN</sequence>